<dbReference type="EMBL" id="FOYP01000001">
    <property type="protein sequence ID" value="SFR37614.1"/>
    <property type="molecule type" value="Genomic_DNA"/>
</dbReference>
<dbReference type="Gene3D" id="3.20.20.370">
    <property type="entry name" value="Glycoside hydrolase/deacetylase"/>
    <property type="match status" value="1"/>
</dbReference>
<sequence length="499" mass="50429">MRGSLRGGIWALGLSSVTLGAVSLVNEQPAGNMPPQVPLVSAPAAVAAAPDSSLTRTDPTAVAREYVADAPRLAAPDAETALPQADTDTATAPQTPAQEPAHDTPVVDDESTMIVTLLEPALDTIAAAPPHIPQPEAPAVITTRPAAPRAEQLNTAAPVVAGLAEDALVVVVPAQDATPTPQVAEIASAQPAITPQIRPQATPQQEPTVVAQTPAPVIVSPAPSNPASDAQTAAGAAPAAAQSGESRVLRLGGSSGLIAPPAIATEPPEREPQAQQALVRFGTAFENPAQLPLLAVLLVDDGTQQVAADEIAALGMPVTVVLHALDPNLRDRMAAYRAAGIEIAVQASLPTGAVPTDIEVAFEAVFGLMPEAAILYADGSGVLRNNRAATEQVMQILAADGRGLVTAPQGLGGALQAAQAAGVPAIAAIRNIDSAGEPADAIKRGLDQAGLRARQTGNVVLHGQLQASTLGALAEWAVTVNQSQLALAPVSAVLREVQP</sequence>
<keyword evidence="3" id="KW-1185">Reference proteome</keyword>
<evidence type="ECO:0000256" key="1">
    <source>
        <dbReference type="SAM" id="MobiDB-lite"/>
    </source>
</evidence>
<dbReference type="AlphaFoldDB" id="A0A1I6G604"/>
<accession>A0A1I6G604</accession>
<dbReference type="STRING" id="390270.SAMN04488005_1132"/>
<feature type="region of interest" description="Disordered" evidence="1">
    <location>
        <begin position="222"/>
        <end position="241"/>
    </location>
</feature>
<gene>
    <name evidence="2" type="ORF">SAMN04488005_1132</name>
</gene>
<reference evidence="3" key="1">
    <citation type="submission" date="2016-10" db="EMBL/GenBank/DDBJ databases">
        <authorList>
            <person name="Varghese N."/>
            <person name="Submissions S."/>
        </authorList>
    </citation>
    <scope>NUCLEOTIDE SEQUENCE [LARGE SCALE GENOMIC DNA]</scope>
    <source>
        <strain evidence="3">DSM 26879</strain>
    </source>
</reference>
<feature type="compositionally biased region" description="Low complexity" evidence="1">
    <location>
        <begin position="226"/>
        <end position="241"/>
    </location>
</feature>
<dbReference type="Pfam" id="PF04748">
    <property type="entry name" value="Polysacc_deac_2"/>
    <property type="match status" value="1"/>
</dbReference>
<dbReference type="InterPro" id="IPR011330">
    <property type="entry name" value="Glyco_hydro/deAcase_b/a-brl"/>
</dbReference>
<feature type="compositionally biased region" description="Low complexity" evidence="1">
    <location>
        <begin position="84"/>
        <end position="98"/>
    </location>
</feature>
<protein>
    <submittedName>
        <fullName evidence="2">Uncharacterized conserved protein YibQ, putative polysaccharide deacetylase 2 family</fullName>
    </submittedName>
</protein>
<evidence type="ECO:0000313" key="2">
    <source>
        <dbReference type="EMBL" id="SFR37614.1"/>
    </source>
</evidence>
<dbReference type="SUPFAM" id="SSF88713">
    <property type="entry name" value="Glycoside hydrolase/deacetylase"/>
    <property type="match status" value="1"/>
</dbReference>
<feature type="region of interest" description="Disordered" evidence="1">
    <location>
        <begin position="84"/>
        <end position="106"/>
    </location>
</feature>
<evidence type="ECO:0000313" key="3">
    <source>
        <dbReference type="Proteomes" id="UP000199478"/>
    </source>
</evidence>
<dbReference type="InterPro" id="IPR006837">
    <property type="entry name" value="Divergent_DAC"/>
</dbReference>
<dbReference type="RefSeq" id="WP_090197482.1">
    <property type="nucleotide sequence ID" value="NZ_FOYP01000001.1"/>
</dbReference>
<dbReference type="OrthoDB" id="7658418at2"/>
<name>A0A1I6G604_9RHOB</name>
<proteinExistence type="predicted"/>
<organism evidence="2 3">
    <name type="scientific">Yoonia tamlensis</name>
    <dbReference type="NCBI Taxonomy" id="390270"/>
    <lineage>
        <taxon>Bacteria</taxon>
        <taxon>Pseudomonadati</taxon>
        <taxon>Pseudomonadota</taxon>
        <taxon>Alphaproteobacteria</taxon>
        <taxon>Rhodobacterales</taxon>
        <taxon>Paracoccaceae</taxon>
        <taxon>Yoonia</taxon>
    </lineage>
</organism>
<dbReference type="GO" id="GO:0005975">
    <property type="term" value="P:carbohydrate metabolic process"/>
    <property type="evidence" value="ECO:0007669"/>
    <property type="project" value="InterPro"/>
</dbReference>
<dbReference type="Proteomes" id="UP000199478">
    <property type="component" value="Unassembled WGS sequence"/>
</dbReference>